<evidence type="ECO:0000313" key="2">
    <source>
        <dbReference type="Proteomes" id="UP000821845"/>
    </source>
</evidence>
<reference evidence="1" key="1">
    <citation type="submission" date="2020-05" db="EMBL/GenBank/DDBJ databases">
        <title>Large-scale comparative analyses of tick genomes elucidate their genetic diversity and vector capacities.</title>
        <authorList>
            <person name="Jia N."/>
            <person name="Wang J."/>
            <person name="Shi W."/>
            <person name="Du L."/>
            <person name="Sun Y."/>
            <person name="Zhan W."/>
            <person name="Jiang J."/>
            <person name="Wang Q."/>
            <person name="Zhang B."/>
            <person name="Ji P."/>
            <person name="Sakyi L.B."/>
            <person name="Cui X."/>
            <person name="Yuan T."/>
            <person name="Jiang B."/>
            <person name="Yang W."/>
            <person name="Lam T.T.-Y."/>
            <person name="Chang Q."/>
            <person name="Ding S."/>
            <person name="Wang X."/>
            <person name="Zhu J."/>
            <person name="Ruan X."/>
            <person name="Zhao L."/>
            <person name="Wei J."/>
            <person name="Que T."/>
            <person name="Du C."/>
            <person name="Cheng J."/>
            <person name="Dai P."/>
            <person name="Han X."/>
            <person name="Huang E."/>
            <person name="Gao Y."/>
            <person name="Liu J."/>
            <person name="Shao H."/>
            <person name="Ye R."/>
            <person name="Li L."/>
            <person name="Wei W."/>
            <person name="Wang X."/>
            <person name="Wang C."/>
            <person name="Yang T."/>
            <person name="Huo Q."/>
            <person name="Li W."/>
            <person name="Guo W."/>
            <person name="Chen H."/>
            <person name="Zhou L."/>
            <person name="Ni X."/>
            <person name="Tian J."/>
            <person name="Zhou Y."/>
            <person name="Sheng Y."/>
            <person name="Liu T."/>
            <person name="Pan Y."/>
            <person name="Xia L."/>
            <person name="Li J."/>
            <person name="Zhao F."/>
            <person name="Cao W."/>
        </authorList>
    </citation>
    <scope>NUCLEOTIDE SEQUENCE</scope>
    <source>
        <strain evidence="1">Hyas-2018</strain>
    </source>
</reference>
<dbReference type="EMBL" id="CM023483">
    <property type="protein sequence ID" value="KAH6934913.1"/>
    <property type="molecule type" value="Genomic_DNA"/>
</dbReference>
<accession>A0ACB7SJM6</accession>
<dbReference type="Proteomes" id="UP000821845">
    <property type="component" value="Chromosome 3"/>
</dbReference>
<organism evidence="1 2">
    <name type="scientific">Hyalomma asiaticum</name>
    <name type="common">Tick</name>
    <dbReference type="NCBI Taxonomy" id="266040"/>
    <lineage>
        <taxon>Eukaryota</taxon>
        <taxon>Metazoa</taxon>
        <taxon>Ecdysozoa</taxon>
        <taxon>Arthropoda</taxon>
        <taxon>Chelicerata</taxon>
        <taxon>Arachnida</taxon>
        <taxon>Acari</taxon>
        <taxon>Parasitiformes</taxon>
        <taxon>Ixodida</taxon>
        <taxon>Ixodoidea</taxon>
        <taxon>Ixodidae</taxon>
        <taxon>Hyalomminae</taxon>
        <taxon>Hyalomma</taxon>
    </lineage>
</organism>
<gene>
    <name evidence="1" type="ORF">HPB50_001834</name>
</gene>
<evidence type="ECO:0000313" key="1">
    <source>
        <dbReference type="EMBL" id="KAH6934913.1"/>
    </source>
</evidence>
<protein>
    <submittedName>
        <fullName evidence="1">Uncharacterized protein</fullName>
    </submittedName>
</protein>
<proteinExistence type="predicted"/>
<comment type="caution">
    <text evidence="1">The sequence shown here is derived from an EMBL/GenBank/DDBJ whole genome shotgun (WGS) entry which is preliminary data.</text>
</comment>
<name>A0ACB7SJM6_HYAAI</name>
<keyword evidence="2" id="KW-1185">Reference proteome</keyword>
<sequence length="203" mass="21375">MPHRRRLTPSKTALVTSFPCSGLSLARPEALSARNGRVSSLPSGPSPQPASLAQPVIMVKNGISFLQNNLSLVKIGPTDSPAEVRRSQGLVVSLDESSSGAEMSSHFRGGRPAVASSPATMHRGLRGAGGQQQQQQQQQQPLTPSPPPPQFLADAALPPPTAQPSPHPSPHQPHSFSRTTSYSTINPDSVSSPGNKVRPKNPK</sequence>